<keyword evidence="3" id="KW-1133">Transmembrane helix</keyword>
<dbReference type="SUPFAM" id="SSF103473">
    <property type="entry name" value="MFS general substrate transporter"/>
    <property type="match status" value="1"/>
</dbReference>
<dbReference type="OrthoDB" id="6499973at2759"/>
<dbReference type="RefSeq" id="XP_031921543.1">
    <property type="nucleotide sequence ID" value="XM_032071222.1"/>
</dbReference>
<feature type="transmembrane region" description="Helical" evidence="3">
    <location>
        <begin position="180"/>
        <end position="199"/>
    </location>
</feature>
<feature type="transmembrane region" description="Helical" evidence="3">
    <location>
        <begin position="346"/>
        <end position="364"/>
    </location>
</feature>
<evidence type="ECO:0000259" key="4">
    <source>
        <dbReference type="PROSITE" id="PS50850"/>
    </source>
</evidence>
<feature type="domain" description="Major facilitator superfamily (MFS) profile" evidence="4">
    <location>
        <begin position="51"/>
        <end position="434"/>
    </location>
</feature>
<feature type="transmembrane region" description="Helical" evidence="3">
    <location>
        <begin position="52"/>
        <end position="73"/>
    </location>
</feature>
<keyword evidence="6" id="KW-1185">Reference proteome</keyword>
<evidence type="ECO:0000313" key="5">
    <source>
        <dbReference type="EMBL" id="KAE8358462.1"/>
    </source>
</evidence>
<proteinExistence type="inferred from homology"/>
<feature type="transmembrane region" description="Helical" evidence="3">
    <location>
        <begin position="254"/>
        <end position="276"/>
    </location>
</feature>
<feature type="transmembrane region" description="Helical" evidence="3">
    <location>
        <begin position="376"/>
        <end position="395"/>
    </location>
</feature>
<comment type="similarity">
    <text evidence="2">Belongs to the major facilitator superfamily. Monocarboxylate porter (TC 2.A.1.13) family.</text>
</comment>
<evidence type="ECO:0000313" key="6">
    <source>
        <dbReference type="Proteomes" id="UP000326268"/>
    </source>
</evidence>
<feature type="transmembrane region" description="Helical" evidence="3">
    <location>
        <begin position="211"/>
        <end position="233"/>
    </location>
</feature>
<dbReference type="Pfam" id="PF07690">
    <property type="entry name" value="MFS_1"/>
    <property type="match status" value="1"/>
</dbReference>
<keyword evidence="3" id="KW-0812">Transmembrane</keyword>
<feature type="transmembrane region" description="Helical" evidence="3">
    <location>
        <begin position="124"/>
        <end position="142"/>
    </location>
</feature>
<organism evidence="5 6">
    <name type="scientific">Aspergillus caelatus</name>
    <dbReference type="NCBI Taxonomy" id="61420"/>
    <lineage>
        <taxon>Eukaryota</taxon>
        <taxon>Fungi</taxon>
        <taxon>Dikarya</taxon>
        <taxon>Ascomycota</taxon>
        <taxon>Pezizomycotina</taxon>
        <taxon>Eurotiomycetes</taxon>
        <taxon>Eurotiomycetidae</taxon>
        <taxon>Eurotiales</taxon>
        <taxon>Aspergillaceae</taxon>
        <taxon>Aspergillus</taxon>
        <taxon>Aspergillus subgen. Circumdati</taxon>
    </lineage>
</organism>
<evidence type="ECO:0000256" key="1">
    <source>
        <dbReference type="ARBA" id="ARBA00004141"/>
    </source>
</evidence>
<dbReference type="EMBL" id="ML737893">
    <property type="protein sequence ID" value="KAE8358462.1"/>
    <property type="molecule type" value="Genomic_DNA"/>
</dbReference>
<dbReference type="PANTHER" id="PTHR11360">
    <property type="entry name" value="MONOCARBOXYLATE TRANSPORTER"/>
    <property type="match status" value="1"/>
</dbReference>
<dbReference type="InterPro" id="IPR011701">
    <property type="entry name" value="MFS"/>
</dbReference>
<dbReference type="Proteomes" id="UP000326268">
    <property type="component" value="Unassembled WGS sequence"/>
</dbReference>
<dbReference type="AlphaFoldDB" id="A0A5N6ZLG4"/>
<dbReference type="GO" id="GO:0022857">
    <property type="term" value="F:transmembrane transporter activity"/>
    <property type="evidence" value="ECO:0007669"/>
    <property type="project" value="InterPro"/>
</dbReference>
<dbReference type="InterPro" id="IPR020846">
    <property type="entry name" value="MFS_dom"/>
</dbReference>
<dbReference type="Gene3D" id="1.20.1250.20">
    <property type="entry name" value="MFS general substrate transporter like domains"/>
    <property type="match status" value="1"/>
</dbReference>
<accession>A0A5N6ZLG4</accession>
<feature type="transmembrane region" description="Helical" evidence="3">
    <location>
        <begin position="415"/>
        <end position="437"/>
    </location>
</feature>
<evidence type="ECO:0000256" key="3">
    <source>
        <dbReference type="SAM" id="Phobius"/>
    </source>
</evidence>
<name>A0A5N6ZLG4_9EURO</name>
<dbReference type="InterPro" id="IPR036259">
    <property type="entry name" value="MFS_trans_sf"/>
</dbReference>
<protein>
    <submittedName>
        <fullName evidence="5">Major facilitator superfamily domain-containing protein</fullName>
    </submittedName>
</protein>
<evidence type="ECO:0000256" key="2">
    <source>
        <dbReference type="ARBA" id="ARBA00006727"/>
    </source>
</evidence>
<dbReference type="PROSITE" id="PS50850">
    <property type="entry name" value="MFS"/>
    <property type="match status" value="1"/>
</dbReference>
<feature type="transmembrane region" description="Helical" evidence="3">
    <location>
        <begin position="93"/>
        <end position="112"/>
    </location>
</feature>
<dbReference type="PANTHER" id="PTHR11360:SF319">
    <property type="entry name" value="MAJOR FACILITATOR SUPERFAMILY (MFS) PROFILE DOMAIN-CONTAINING PROTEIN"/>
    <property type="match status" value="1"/>
</dbReference>
<dbReference type="InterPro" id="IPR050327">
    <property type="entry name" value="Proton-linked_MCT"/>
</dbReference>
<gene>
    <name evidence="5" type="ORF">BDV27DRAFT_150404</name>
</gene>
<dbReference type="GeneID" id="43655668"/>
<sequence>MSTDASKKDDCVELKPSIQHLESSGCETQEERDSLPAPACASDFFPDGGYRAWLNVVAGWLTLFASIGFTNGLSVFQSYYSLTILSAYSPSDIAWIGSIQFWGCFFFGLWAGRLSDKYGPRIPLGIGTCFLVLGIMTASVSTKFYQLILSQGLCIGLGSGLVFPPAVAIQSQWFLKKRGFVVGLVMSGQNLGGVVWPIVVNQLIEYDGISLGWSLRIIGFLQLFLMVIATLLVQARFHDIPQEPLPLKAFATNVHTVLFTLSTVIFFLGIFVPYFFVSSYGMKWGASTGEALYLSSILNAAAFFGCYAWGIAADAWMGHFDTLTLAAFCAAITTFGWIGVRTYTGTVAWSVAYGFMSGGVQALFSPCLSYLAPSPALIATWNGIFLTILSLPVLGTGPIAGRLLSNTQDDNYLPMQLFTGIVAIVGSFLFLATRFAVSRNGGI</sequence>
<feature type="transmembrane region" description="Helical" evidence="3">
    <location>
        <begin position="148"/>
        <end position="168"/>
    </location>
</feature>
<reference evidence="5 6" key="1">
    <citation type="submission" date="2019-04" db="EMBL/GenBank/DDBJ databases">
        <title>Friends and foes A comparative genomics studyof 23 Aspergillus species from section Flavi.</title>
        <authorList>
            <consortium name="DOE Joint Genome Institute"/>
            <person name="Kjaerbolling I."/>
            <person name="Vesth T."/>
            <person name="Frisvad J.C."/>
            <person name="Nybo J.L."/>
            <person name="Theobald S."/>
            <person name="Kildgaard S."/>
            <person name="Isbrandt T."/>
            <person name="Kuo A."/>
            <person name="Sato A."/>
            <person name="Lyhne E.K."/>
            <person name="Kogle M.E."/>
            <person name="Wiebenga A."/>
            <person name="Kun R.S."/>
            <person name="Lubbers R.J."/>
            <person name="Makela M.R."/>
            <person name="Barry K."/>
            <person name="Chovatia M."/>
            <person name="Clum A."/>
            <person name="Daum C."/>
            <person name="Haridas S."/>
            <person name="He G."/>
            <person name="LaButti K."/>
            <person name="Lipzen A."/>
            <person name="Mondo S."/>
            <person name="Riley R."/>
            <person name="Salamov A."/>
            <person name="Simmons B.A."/>
            <person name="Magnuson J.K."/>
            <person name="Henrissat B."/>
            <person name="Mortensen U.H."/>
            <person name="Larsen T.O."/>
            <person name="Devries R.P."/>
            <person name="Grigoriev I.V."/>
            <person name="Machida M."/>
            <person name="Baker S.E."/>
            <person name="Andersen M.R."/>
        </authorList>
    </citation>
    <scope>NUCLEOTIDE SEQUENCE [LARGE SCALE GENOMIC DNA]</scope>
    <source>
        <strain evidence="5 6">CBS 763.97</strain>
    </source>
</reference>
<feature type="transmembrane region" description="Helical" evidence="3">
    <location>
        <begin position="322"/>
        <end position="340"/>
    </location>
</feature>
<keyword evidence="3" id="KW-0472">Membrane</keyword>
<dbReference type="GO" id="GO:0016020">
    <property type="term" value="C:membrane"/>
    <property type="evidence" value="ECO:0007669"/>
    <property type="project" value="UniProtKB-SubCell"/>
</dbReference>
<comment type="subcellular location">
    <subcellularLocation>
        <location evidence="1">Membrane</location>
        <topology evidence="1">Multi-pass membrane protein</topology>
    </subcellularLocation>
</comment>
<feature type="transmembrane region" description="Helical" evidence="3">
    <location>
        <begin position="291"/>
        <end position="310"/>
    </location>
</feature>